<dbReference type="PANTHER" id="PTHR30137">
    <property type="entry name" value="LUCIFERASE-LIKE MONOOXYGENASE"/>
    <property type="match status" value="1"/>
</dbReference>
<reference evidence="3" key="1">
    <citation type="submission" date="2018-05" db="EMBL/GenBank/DDBJ databases">
        <authorList>
            <person name="Lanie J.A."/>
            <person name="Ng W.-L."/>
            <person name="Kazmierczak K.M."/>
            <person name="Andrzejewski T.M."/>
            <person name="Davidsen T.M."/>
            <person name="Wayne K.J."/>
            <person name="Tettelin H."/>
            <person name="Glass J.I."/>
            <person name="Rusch D."/>
            <person name="Podicherti R."/>
            <person name="Tsui H.-C.T."/>
            <person name="Winkler M.E."/>
        </authorList>
    </citation>
    <scope>NUCLEOTIDE SEQUENCE</scope>
</reference>
<dbReference type="GO" id="GO:0016705">
    <property type="term" value="F:oxidoreductase activity, acting on paired donors, with incorporation or reduction of molecular oxygen"/>
    <property type="evidence" value="ECO:0007669"/>
    <property type="project" value="InterPro"/>
</dbReference>
<evidence type="ECO:0000313" key="3">
    <source>
        <dbReference type="EMBL" id="SVD67309.1"/>
    </source>
</evidence>
<dbReference type="EMBL" id="UINC01165743">
    <property type="protein sequence ID" value="SVD67309.1"/>
    <property type="molecule type" value="Genomic_DNA"/>
</dbReference>
<dbReference type="PANTHER" id="PTHR30137:SF6">
    <property type="entry name" value="LUCIFERASE-LIKE MONOOXYGENASE"/>
    <property type="match status" value="1"/>
</dbReference>
<accession>A0A382X8W2</accession>
<feature type="non-terminal residue" evidence="3">
    <location>
        <position position="145"/>
    </location>
</feature>
<dbReference type="InterPro" id="IPR011251">
    <property type="entry name" value="Luciferase-like_dom"/>
</dbReference>
<proteinExistence type="predicted"/>
<dbReference type="InterPro" id="IPR050766">
    <property type="entry name" value="Bact_Lucif_Oxidored"/>
</dbReference>
<name>A0A382X8W2_9ZZZZ</name>
<dbReference type="Gene3D" id="3.20.20.30">
    <property type="entry name" value="Luciferase-like domain"/>
    <property type="match status" value="1"/>
</dbReference>
<dbReference type="InterPro" id="IPR019949">
    <property type="entry name" value="CmoO-like"/>
</dbReference>
<sequence length="145" mass="15667">MLRLSVLEQSIATVGRPNKAAISNALELAKYCEFLGYDRFWVSEHHNHATIVGTAPEILIAAIATSTQKIRVGSAGIMLPHYSAFKVAEQFRVLDALAPGRIDLGLGRAPGSDGRTAFALNPLANERPAQFPSDVRDLRAWLTGA</sequence>
<dbReference type="GO" id="GO:0005829">
    <property type="term" value="C:cytosol"/>
    <property type="evidence" value="ECO:0007669"/>
    <property type="project" value="TreeGrafter"/>
</dbReference>
<gene>
    <name evidence="3" type="ORF">METZ01_LOCUS420163</name>
</gene>
<dbReference type="InterPro" id="IPR036661">
    <property type="entry name" value="Luciferase-like_sf"/>
</dbReference>
<dbReference type="Pfam" id="PF00296">
    <property type="entry name" value="Bac_luciferase"/>
    <property type="match status" value="1"/>
</dbReference>
<dbReference type="SUPFAM" id="SSF51679">
    <property type="entry name" value="Bacterial luciferase-like"/>
    <property type="match status" value="1"/>
</dbReference>
<dbReference type="NCBIfam" id="TIGR03558">
    <property type="entry name" value="oxido_grp_1"/>
    <property type="match status" value="1"/>
</dbReference>
<evidence type="ECO:0000256" key="1">
    <source>
        <dbReference type="ARBA" id="ARBA00007789"/>
    </source>
</evidence>
<dbReference type="AlphaFoldDB" id="A0A382X8W2"/>
<evidence type="ECO:0000259" key="2">
    <source>
        <dbReference type="Pfam" id="PF00296"/>
    </source>
</evidence>
<organism evidence="3">
    <name type="scientific">marine metagenome</name>
    <dbReference type="NCBI Taxonomy" id="408172"/>
    <lineage>
        <taxon>unclassified sequences</taxon>
        <taxon>metagenomes</taxon>
        <taxon>ecological metagenomes</taxon>
    </lineage>
</organism>
<feature type="domain" description="Luciferase-like" evidence="2">
    <location>
        <begin position="20"/>
        <end position="120"/>
    </location>
</feature>
<comment type="similarity">
    <text evidence="1">To bacterial alkanal monooxygenase alpha and beta chains.</text>
</comment>
<protein>
    <recommendedName>
        <fullName evidence="2">Luciferase-like domain-containing protein</fullName>
    </recommendedName>
</protein>